<evidence type="ECO:0000313" key="6">
    <source>
        <dbReference type="Proteomes" id="UP000525652"/>
    </source>
</evidence>
<sequence length="288" mass="31907">MGKTLLLDGFNLAFRSFYAVPELTRADGFPTNALHGWVKTIWRLRDLYPEAGVIAFFDLHGDREREALLPEYKANRTEMPEALRQQFPEIRRVTRLMGIEVIESSGVEADDLIASAARSLSEKGEESLIVSADKDLAQCVGGKVAQLLPPPTANPRLGWRTLDEAAVQEKFGVRPDQIADYLALVGDNSDNIPGLAGVGPKTASNWLRSYGTLEGIIQNSGRLKPPRFQAKVGEEKENLLRNQKLTRLTETHPVSLDPVEADVEGLKEFFSEMEMKSTAAEVEKRFGA</sequence>
<dbReference type="RefSeq" id="WP_185691437.1">
    <property type="nucleotide sequence ID" value="NZ_JACHVA010000033.1"/>
</dbReference>
<dbReference type="GO" id="GO:0017108">
    <property type="term" value="F:5'-flap endonuclease activity"/>
    <property type="evidence" value="ECO:0007669"/>
    <property type="project" value="InterPro"/>
</dbReference>
<dbReference type="InterPro" id="IPR020046">
    <property type="entry name" value="5-3_exonucl_a-hlix_arch_N"/>
</dbReference>
<dbReference type="FunFam" id="1.10.150.20:FF:000003">
    <property type="entry name" value="DNA polymerase I"/>
    <property type="match status" value="1"/>
</dbReference>
<dbReference type="Gene3D" id="3.40.50.1010">
    <property type="entry name" value="5'-nuclease"/>
    <property type="match status" value="1"/>
</dbReference>
<dbReference type="CDD" id="cd09859">
    <property type="entry name" value="PIN_53EXO"/>
    <property type="match status" value="1"/>
</dbReference>
<keyword evidence="6" id="KW-1185">Reference proteome</keyword>
<dbReference type="Pfam" id="PF01367">
    <property type="entry name" value="5_3_exonuc"/>
    <property type="match status" value="1"/>
</dbReference>
<gene>
    <name evidence="5" type="ORF">H5P30_02760</name>
</gene>
<dbReference type="EMBL" id="JACHVA010000033">
    <property type="protein sequence ID" value="MBC2600697.1"/>
    <property type="molecule type" value="Genomic_DNA"/>
</dbReference>
<evidence type="ECO:0000256" key="2">
    <source>
        <dbReference type="ARBA" id="ARBA00022801"/>
    </source>
</evidence>
<dbReference type="GO" id="GO:0003677">
    <property type="term" value="F:DNA binding"/>
    <property type="evidence" value="ECO:0007669"/>
    <property type="project" value="UniProtKB-KW"/>
</dbReference>
<reference evidence="5 6" key="1">
    <citation type="submission" date="2020-07" db="EMBL/GenBank/DDBJ databases">
        <authorList>
            <person name="Feng X."/>
        </authorList>
    </citation>
    <scope>NUCLEOTIDE SEQUENCE [LARGE SCALE GENOMIC DNA]</scope>
    <source>
        <strain evidence="5 6">JCM14086</strain>
    </source>
</reference>
<evidence type="ECO:0000256" key="3">
    <source>
        <dbReference type="ARBA" id="ARBA00023125"/>
    </source>
</evidence>
<dbReference type="SMART" id="SM00279">
    <property type="entry name" value="HhH2"/>
    <property type="match status" value="1"/>
</dbReference>
<dbReference type="GO" id="GO:0033567">
    <property type="term" value="P:DNA replication, Okazaki fragment processing"/>
    <property type="evidence" value="ECO:0007669"/>
    <property type="project" value="InterPro"/>
</dbReference>
<dbReference type="InterPro" id="IPR002421">
    <property type="entry name" value="5-3_exonuclease"/>
</dbReference>
<comment type="caution">
    <text evidence="5">The sequence shown here is derived from an EMBL/GenBank/DDBJ whole genome shotgun (WGS) entry which is preliminary data.</text>
</comment>
<keyword evidence="1" id="KW-0540">Nuclease</keyword>
<feature type="domain" description="5'-3' exonuclease" evidence="4">
    <location>
        <begin position="2"/>
        <end position="264"/>
    </location>
</feature>
<evidence type="ECO:0000259" key="4">
    <source>
        <dbReference type="SMART" id="SM00475"/>
    </source>
</evidence>
<evidence type="ECO:0000256" key="1">
    <source>
        <dbReference type="ARBA" id="ARBA00022722"/>
    </source>
</evidence>
<proteinExistence type="predicted"/>
<keyword evidence="3" id="KW-0238">DNA-binding</keyword>
<organism evidence="5 6">
    <name type="scientific">Puniceicoccus vermicola</name>
    <dbReference type="NCBI Taxonomy" id="388746"/>
    <lineage>
        <taxon>Bacteria</taxon>
        <taxon>Pseudomonadati</taxon>
        <taxon>Verrucomicrobiota</taxon>
        <taxon>Opitutia</taxon>
        <taxon>Puniceicoccales</taxon>
        <taxon>Puniceicoccaceae</taxon>
        <taxon>Puniceicoccus</taxon>
    </lineage>
</organism>
<dbReference type="Proteomes" id="UP000525652">
    <property type="component" value="Unassembled WGS sequence"/>
</dbReference>
<dbReference type="InterPro" id="IPR008918">
    <property type="entry name" value="HhH2"/>
</dbReference>
<accession>A0A7X1E4K0</accession>
<dbReference type="Pfam" id="PF02739">
    <property type="entry name" value="5_3_exonuc_N"/>
    <property type="match status" value="1"/>
</dbReference>
<dbReference type="SMART" id="SM00475">
    <property type="entry name" value="53EXOc"/>
    <property type="match status" value="1"/>
</dbReference>
<dbReference type="AlphaFoldDB" id="A0A7X1E4K0"/>
<dbReference type="InterPro" id="IPR036279">
    <property type="entry name" value="5-3_exonuclease_C_sf"/>
</dbReference>
<protein>
    <submittedName>
        <fullName evidence="5">5'-3' exonuclease</fullName>
    </submittedName>
</protein>
<dbReference type="InterPro" id="IPR029060">
    <property type="entry name" value="PIN-like_dom_sf"/>
</dbReference>
<dbReference type="InterPro" id="IPR020045">
    <property type="entry name" value="DNA_polI_H3TH"/>
</dbReference>
<dbReference type="PANTHER" id="PTHR42646:SF2">
    <property type="entry name" value="5'-3' EXONUCLEASE FAMILY PROTEIN"/>
    <property type="match status" value="1"/>
</dbReference>
<dbReference type="InterPro" id="IPR038969">
    <property type="entry name" value="FEN"/>
</dbReference>
<dbReference type="Gene3D" id="1.10.150.20">
    <property type="entry name" value="5' to 3' exonuclease, C-terminal subdomain"/>
    <property type="match status" value="1"/>
</dbReference>
<name>A0A7X1E4K0_9BACT</name>
<dbReference type="CDD" id="cd09898">
    <property type="entry name" value="H3TH_53EXO"/>
    <property type="match status" value="1"/>
</dbReference>
<evidence type="ECO:0000313" key="5">
    <source>
        <dbReference type="EMBL" id="MBC2600697.1"/>
    </source>
</evidence>
<dbReference type="SUPFAM" id="SSF47807">
    <property type="entry name" value="5' to 3' exonuclease, C-terminal subdomain"/>
    <property type="match status" value="1"/>
</dbReference>
<dbReference type="GO" id="GO:0008409">
    <property type="term" value="F:5'-3' exonuclease activity"/>
    <property type="evidence" value="ECO:0007669"/>
    <property type="project" value="InterPro"/>
</dbReference>
<keyword evidence="5" id="KW-0269">Exonuclease</keyword>
<keyword evidence="2" id="KW-0378">Hydrolase</keyword>
<dbReference type="PANTHER" id="PTHR42646">
    <property type="entry name" value="FLAP ENDONUCLEASE XNI"/>
    <property type="match status" value="1"/>
</dbReference>
<dbReference type="SUPFAM" id="SSF88723">
    <property type="entry name" value="PIN domain-like"/>
    <property type="match status" value="1"/>
</dbReference>